<name>A0A8J1XF85_OWEFU</name>
<protein>
    <submittedName>
        <fullName evidence="1">Uncharacterized protein</fullName>
    </submittedName>
</protein>
<dbReference type="EMBL" id="CAIIXF020000005">
    <property type="protein sequence ID" value="CAH1785113.1"/>
    <property type="molecule type" value="Genomic_DNA"/>
</dbReference>
<dbReference type="OrthoDB" id="439808at2759"/>
<organism evidence="1 2">
    <name type="scientific">Owenia fusiformis</name>
    <name type="common">Polychaete worm</name>
    <dbReference type="NCBI Taxonomy" id="6347"/>
    <lineage>
        <taxon>Eukaryota</taxon>
        <taxon>Metazoa</taxon>
        <taxon>Spiralia</taxon>
        <taxon>Lophotrochozoa</taxon>
        <taxon>Annelida</taxon>
        <taxon>Polychaeta</taxon>
        <taxon>Sedentaria</taxon>
        <taxon>Canalipalpata</taxon>
        <taxon>Sabellida</taxon>
        <taxon>Oweniida</taxon>
        <taxon>Oweniidae</taxon>
        <taxon>Owenia</taxon>
    </lineage>
</organism>
<proteinExistence type="predicted"/>
<sequence length="204" mass="23428">LEPLRAEYEFFINHCTRRTYVLEFSKCTANDCHHCSSHPVRAVEFMKYMKGLGGRLPTPTKSSVHDGHYLTKLELDHHLIIEGKAPIGLDEGLPSKSDPISYCPRGCSYVIQSKADGNKHDLLCHYTQRTSEQRVKQRERKLQERNDGTTDNVELGNPAHTFVCHHHCPDTGMDCSMSFPTSYMLRKHKLESGHLKPRKRQRVN</sequence>
<dbReference type="Proteomes" id="UP000749559">
    <property type="component" value="Unassembled WGS sequence"/>
</dbReference>
<feature type="non-terminal residue" evidence="1">
    <location>
        <position position="1"/>
    </location>
</feature>
<dbReference type="AlphaFoldDB" id="A0A8J1XF85"/>
<evidence type="ECO:0000313" key="2">
    <source>
        <dbReference type="Proteomes" id="UP000749559"/>
    </source>
</evidence>
<reference evidence="1" key="1">
    <citation type="submission" date="2022-03" db="EMBL/GenBank/DDBJ databases">
        <authorList>
            <person name="Martin C."/>
        </authorList>
    </citation>
    <scope>NUCLEOTIDE SEQUENCE</scope>
</reference>
<keyword evidence="2" id="KW-1185">Reference proteome</keyword>
<accession>A0A8J1XF85</accession>
<evidence type="ECO:0000313" key="1">
    <source>
        <dbReference type="EMBL" id="CAH1785113.1"/>
    </source>
</evidence>
<gene>
    <name evidence="1" type="ORF">OFUS_LOCUS11218</name>
</gene>
<comment type="caution">
    <text evidence="1">The sequence shown here is derived from an EMBL/GenBank/DDBJ whole genome shotgun (WGS) entry which is preliminary data.</text>
</comment>